<dbReference type="Pfam" id="PF14631">
    <property type="entry name" value="FancD2"/>
    <property type="match status" value="2"/>
</dbReference>
<dbReference type="InterPro" id="IPR016024">
    <property type="entry name" value="ARM-type_fold"/>
</dbReference>
<dbReference type="PANTHER" id="PTHR32086">
    <property type="entry name" value="FANCONI ANEMIA GROUP D2 PROTEIN"/>
    <property type="match status" value="1"/>
</dbReference>
<evidence type="ECO:0000256" key="4">
    <source>
        <dbReference type="ARBA" id="ARBA00023242"/>
    </source>
</evidence>
<organism evidence="7 8">
    <name type="scientific">Daucus carota subsp. sativus</name>
    <name type="common">Carrot</name>
    <dbReference type="NCBI Taxonomy" id="79200"/>
    <lineage>
        <taxon>Eukaryota</taxon>
        <taxon>Viridiplantae</taxon>
        <taxon>Streptophyta</taxon>
        <taxon>Embryophyta</taxon>
        <taxon>Tracheophyta</taxon>
        <taxon>Spermatophyta</taxon>
        <taxon>Magnoliopsida</taxon>
        <taxon>eudicotyledons</taxon>
        <taxon>Gunneridae</taxon>
        <taxon>Pentapetalae</taxon>
        <taxon>asterids</taxon>
        <taxon>campanulids</taxon>
        <taxon>Apiales</taxon>
        <taxon>Apiaceae</taxon>
        <taxon>Apioideae</taxon>
        <taxon>Scandiceae</taxon>
        <taxon>Daucinae</taxon>
        <taxon>Daucus</taxon>
        <taxon>Daucus sect. Daucus</taxon>
    </lineage>
</organism>
<evidence type="ECO:0000313" key="7">
    <source>
        <dbReference type="EMBL" id="WOG88248.1"/>
    </source>
</evidence>
<dbReference type="GO" id="GO:0036297">
    <property type="term" value="P:interstrand cross-link repair"/>
    <property type="evidence" value="ECO:0007669"/>
    <property type="project" value="TreeGrafter"/>
</dbReference>
<name>A0AAF0WH40_DAUCS</name>
<evidence type="ECO:0000256" key="3">
    <source>
        <dbReference type="ARBA" id="ARBA00022843"/>
    </source>
</evidence>
<keyword evidence="8" id="KW-1185">Reference proteome</keyword>
<keyword evidence="3" id="KW-0832">Ubl conjugation</keyword>
<dbReference type="Proteomes" id="UP000077755">
    <property type="component" value="Chromosome 2"/>
</dbReference>
<reference evidence="7" key="1">
    <citation type="journal article" date="2016" name="Nat. Genet.">
        <title>A high-quality carrot genome assembly provides new insights into carotenoid accumulation and asterid genome evolution.</title>
        <authorList>
            <person name="Iorizzo M."/>
            <person name="Ellison S."/>
            <person name="Senalik D."/>
            <person name="Zeng P."/>
            <person name="Satapoomin P."/>
            <person name="Huang J."/>
            <person name="Bowman M."/>
            <person name="Iovene M."/>
            <person name="Sanseverino W."/>
            <person name="Cavagnaro P."/>
            <person name="Yildiz M."/>
            <person name="Macko-Podgorni A."/>
            <person name="Moranska E."/>
            <person name="Grzebelus E."/>
            <person name="Grzebelus D."/>
            <person name="Ashrafi H."/>
            <person name="Zheng Z."/>
            <person name="Cheng S."/>
            <person name="Spooner D."/>
            <person name="Van Deynze A."/>
            <person name="Simon P."/>
        </authorList>
    </citation>
    <scope>NUCLEOTIDE SEQUENCE</scope>
    <source>
        <tissue evidence="7">Leaf</tissue>
    </source>
</reference>
<feature type="region of interest" description="Disordered" evidence="6">
    <location>
        <begin position="1"/>
        <end position="46"/>
    </location>
</feature>
<comment type="similarity">
    <text evidence="5">Belongs to the Fanconi anemia protein FANCD2 family.</text>
</comment>
<evidence type="ECO:0000313" key="8">
    <source>
        <dbReference type="Proteomes" id="UP000077755"/>
    </source>
</evidence>
<reference evidence="7" key="2">
    <citation type="submission" date="2022-03" db="EMBL/GenBank/DDBJ databases">
        <title>Draft title - Genomic analysis of global carrot germplasm unveils the trajectory of domestication and the origin of high carotenoid orange carrot.</title>
        <authorList>
            <person name="Iorizzo M."/>
            <person name="Ellison S."/>
            <person name="Senalik D."/>
            <person name="Macko-Podgorni A."/>
            <person name="Grzebelus D."/>
            <person name="Bostan H."/>
            <person name="Rolling W."/>
            <person name="Curaba J."/>
            <person name="Simon P."/>
        </authorList>
    </citation>
    <scope>NUCLEOTIDE SEQUENCE</scope>
    <source>
        <tissue evidence="7">Leaf</tissue>
    </source>
</reference>
<protein>
    <recommendedName>
        <fullName evidence="9">Fanconi anemia group D2 protein</fullName>
    </recommendedName>
</protein>
<feature type="compositionally biased region" description="Polar residues" evidence="6">
    <location>
        <begin position="877"/>
        <end position="887"/>
    </location>
</feature>
<dbReference type="EMBL" id="CP093344">
    <property type="protein sequence ID" value="WOG88248.1"/>
    <property type="molecule type" value="Genomic_DNA"/>
</dbReference>
<evidence type="ECO:0000256" key="6">
    <source>
        <dbReference type="SAM" id="MobiDB-lite"/>
    </source>
</evidence>
<accession>A0AAF0WH40</accession>
<gene>
    <name evidence="7" type="ORF">DCAR_0207483</name>
</gene>
<dbReference type="GO" id="GO:0000793">
    <property type="term" value="C:condensed chromosome"/>
    <property type="evidence" value="ECO:0007669"/>
    <property type="project" value="TreeGrafter"/>
</dbReference>
<keyword evidence="4" id="KW-0539">Nucleus</keyword>
<proteinExistence type="inferred from homology"/>
<feature type="compositionally biased region" description="Basic and acidic residues" evidence="6">
    <location>
        <begin position="1481"/>
        <end position="1493"/>
    </location>
</feature>
<dbReference type="GO" id="GO:0005634">
    <property type="term" value="C:nucleus"/>
    <property type="evidence" value="ECO:0007669"/>
    <property type="project" value="UniProtKB-SubCell"/>
</dbReference>
<dbReference type="GO" id="GO:0031573">
    <property type="term" value="P:mitotic intra-S DNA damage checkpoint signaling"/>
    <property type="evidence" value="ECO:0007669"/>
    <property type="project" value="TreeGrafter"/>
</dbReference>
<dbReference type="SUPFAM" id="SSF48371">
    <property type="entry name" value="ARM repeat"/>
    <property type="match status" value="1"/>
</dbReference>
<feature type="region of interest" description="Disordered" evidence="6">
    <location>
        <begin position="1479"/>
        <end position="1505"/>
    </location>
</feature>
<dbReference type="GO" id="GO:1990918">
    <property type="term" value="P:double-strand break repair involved in meiotic recombination"/>
    <property type="evidence" value="ECO:0007669"/>
    <property type="project" value="TreeGrafter"/>
</dbReference>
<feature type="region of interest" description="Disordered" evidence="6">
    <location>
        <begin position="850"/>
        <end position="887"/>
    </location>
</feature>
<dbReference type="InterPro" id="IPR029448">
    <property type="entry name" value="FANCD2"/>
</dbReference>
<dbReference type="PANTHER" id="PTHR32086:SF0">
    <property type="entry name" value="FANCONI ANEMIA GROUP D2 PROTEIN"/>
    <property type="match status" value="1"/>
</dbReference>
<comment type="subcellular location">
    <subcellularLocation>
        <location evidence="1">Nucleus</location>
    </subcellularLocation>
</comment>
<feature type="compositionally biased region" description="Pro residues" evidence="6">
    <location>
        <begin position="18"/>
        <end position="29"/>
    </location>
</feature>
<evidence type="ECO:0008006" key="9">
    <source>
        <dbReference type="Google" id="ProtNLM"/>
    </source>
</evidence>
<sequence>MVLLQNKSSSRKRSNPNPLVPPSPQPPKLPKNHHNQQPPPPQTLTPIDKMASVLAEAGCTLINPLGPPCLPSDTHKFRNHLHRLFSDEPPVRSDFLAGFASYVASSDNLRRILLPTSGGSCGLGRTESLVRVLLLVPCIQLDIQTILLEKMPEYFDAEPVGGHGPCSLRLDEDIARLILNQFRWLDFLVDSEAFTNKLLEVLSICPLYLKREIIGSLPELIGEQNNESIINSLEQMLQNDPNAIIVPVLDTISNFNLNDFLQDKVTTLALSYLRTIDAEHMPYLLKFLLLSATPMNIQRIISKIREQLKNFGVSNISMTQHNKLKGKSVADNVDGSILDALRSSLRFKNMLCQEILKELKGLNTSRDHKLIDIWLLMLIYMNGDTMQKSVEKMIKCKIVEGYIQEIMFVQCIRGNKRLVQDFFASFLSLSEFLLACKEPKAREVAVHMYNCLFEVFADTYSRQEVLGAIVTHMGSGSSFEVDSALDVMILLASKYSQEMLPLSSYISGVLDYLEGFDVQSLHKVYEIFCLLSMSARSRTERFASSIANELLMIIRKQVGNPDLKYKKMGIIGTMKMVSFLADVNISPNLSSSQKSSNEEALELLKVSLDSCKQLPLPSIIFYDELIAILNKKHLHPEIMEWIGKHVGEFESRFLFDLEDGKLSNKESYFDLEGELWMNLDGDISPICLNIFPLVATSMKSASPLQILPAHFILLSTIERLANQGSLAGIDALLGCPLHFPSSKLFLGSTWKSLSDKQKQVLSLCLYYAVNWMRELINAFCTQVAGRLDCISQATEKEIIDKLLKRLRDLVYLESLLNTSLKNYPVTLPELYPHGQPASSHFLGRPSSKLIAGKTTEHNPTDENTSQNNKRKYRKSSKLATNSDTNAKSRQPTIIDVFKKAGVVPSVSNENSSGTPVMGTTSESSEQVNTFESENIEVSASTKCLEIYRCKFRPLLVECFSMLSFSQFPNKYHSQMQNLGSCCADPFAELPLHLYLLRDLNYKLEYFSPTSKHKISVRCSSSPPGLEGMTVIEFLRNICSLFPTIRRHFNCAICVLKEGDETCQEHWKVHSVLAGIPDISNMVISKSSVSTSVLVEILRCYNKMLNLPDILTEKKLLSDLLESLQPLKVSECYFSGMNIIPLAGSIDYLYIGAYSFLEEALDVACTFSFMMATEVLLTMNSVLNSIQKYLTKSLEEAGKGIYAETTQGLFSALRIKLGKTAQKVLRHEWDSDTDEDWRRKSELVQRTVHIYLENCESTSDLLNELAQSILPKVSSSKTASKDDSHGFPTLCAATFVVWYRELHEENISILNKLVKEVVLVQKSRVKIPEEASEKLLTKLRQSVDVVVSLINLCRTHNKVTVHALAIKYGGKFIESFLKVFDFLKTQFDKYKECIVELVIALQKATRTIQTLCSEAKSLKQTVIASKIPATKRSLERFLFQVKALIHSASSGCIFHMGNLRHKDLSGQIVSSQYVDQDEDIDKDFVDTVPDDRQDGTVSGEEDGETE</sequence>
<dbReference type="GO" id="GO:0070182">
    <property type="term" value="F:DNA polymerase binding"/>
    <property type="evidence" value="ECO:0007669"/>
    <property type="project" value="TreeGrafter"/>
</dbReference>
<keyword evidence="2" id="KW-1017">Isopeptide bond</keyword>
<dbReference type="GO" id="GO:0007129">
    <property type="term" value="P:homologous chromosome pairing at meiosis"/>
    <property type="evidence" value="ECO:0007669"/>
    <property type="project" value="TreeGrafter"/>
</dbReference>
<evidence type="ECO:0000256" key="2">
    <source>
        <dbReference type="ARBA" id="ARBA00022499"/>
    </source>
</evidence>
<evidence type="ECO:0000256" key="5">
    <source>
        <dbReference type="ARBA" id="ARBA00093456"/>
    </source>
</evidence>
<evidence type="ECO:0000256" key="1">
    <source>
        <dbReference type="ARBA" id="ARBA00004123"/>
    </source>
</evidence>